<dbReference type="Proteomes" id="UP000297716">
    <property type="component" value="Unassembled WGS sequence"/>
</dbReference>
<protein>
    <recommendedName>
        <fullName evidence="5">MARVEL domain-containing protein</fullName>
    </recommendedName>
</protein>
<reference evidence="3 4" key="1">
    <citation type="submission" date="2019-03" db="EMBL/GenBank/DDBJ databases">
        <title>Draft genome sequence of Xylaria hypoxylon DSM 108379, a ubiquitous saprotrophic-parasitic fungi on hardwood.</title>
        <authorList>
            <person name="Buettner E."/>
            <person name="Leonhardt S."/>
            <person name="Gebauer A.M."/>
            <person name="Liers C."/>
            <person name="Hofrichter M."/>
            <person name="Kellner H."/>
        </authorList>
    </citation>
    <scope>NUCLEOTIDE SEQUENCE [LARGE SCALE GENOMIC DNA]</scope>
    <source>
        <strain evidence="3 4">DSM 108379</strain>
    </source>
</reference>
<sequence length="264" mass="29327">MAYRILKRKWPSSAAMWIMMVAELALTVTLLVFTALAQPDTYRTKLWKAGYELGFNSSPAVILYAHANGKTPPAIPFVWSRTLTDYNVAIAIISLFFLITKLIGFIMEFWVPIIALPVNIAFVALYAASIGGQAGPDYLDPTRPSRVAWYVAKPCSVAANHQIQGYCNSAKGTFAAFALMFVVTLVNLGLTIWAMLPNERDTRDWDSDDEDDEPLSASASGNRKGTSWEMRSIPSTPRTGLMPYTPRTTAFNRLDSKNPAHMYE</sequence>
<proteinExistence type="predicted"/>
<feature type="compositionally biased region" description="Basic and acidic residues" evidence="1">
    <location>
        <begin position="254"/>
        <end position="264"/>
    </location>
</feature>
<feature type="region of interest" description="Disordered" evidence="1">
    <location>
        <begin position="203"/>
        <end position="264"/>
    </location>
</feature>
<evidence type="ECO:0000313" key="3">
    <source>
        <dbReference type="EMBL" id="TGJ85262.1"/>
    </source>
</evidence>
<feature type="transmembrane region" description="Helical" evidence="2">
    <location>
        <begin position="113"/>
        <end position="134"/>
    </location>
</feature>
<dbReference type="OrthoDB" id="5352400at2759"/>
<keyword evidence="4" id="KW-1185">Reference proteome</keyword>
<keyword evidence="2" id="KW-0812">Transmembrane</keyword>
<comment type="caution">
    <text evidence="3">The sequence shown here is derived from an EMBL/GenBank/DDBJ whole genome shotgun (WGS) entry which is preliminary data.</text>
</comment>
<dbReference type="AlphaFoldDB" id="A0A4Z0Z9K9"/>
<keyword evidence="2" id="KW-1133">Transmembrane helix</keyword>
<keyword evidence="2" id="KW-0472">Membrane</keyword>
<evidence type="ECO:0000313" key="4">
    <source>
        <dbReference type="Proteomes" id="UP000297716"/>
    </source>
</evidence>
<dbReference type="STRING" id="37992.A0A4Z0Z9K9"/>
<name>A0A4Z0Z9K9_9PEZI</name>
<organism evidence="3 4">
    <name type="scientific">Xylaria hypoxylon</name>
    <dbReference type="NCBI Taxonomy" id="37992"/>
    <lineage>
        <taxon>Eukaryota</taxon>
        <taxon>Fungi</taxon>
        <taxon>Dikarya</taxon>
        <taxon>Ascomycota</taxon>
        <taxon>Pezizomycotina</taxon>
        <taxon>Sordariomycetes</taxon>
        <taxon>Xylariomycetidae</taxon>
        <taxon>Xylariales</taxon>
        <taxon>Xylariaceae</taxon>
        <taxon>Xylaria</taxon>
    </lineage>
</organism>
<accession>A0A4Z0Z9K9</accession>
<evidence type="ECO:0008006" key="5">
    <source>
        <dbReference type="Google" id="ProtNLM"/>
    </source>
</evidence>
<feature type="transmembrane region" description="Helical" evidence="2">
    <location>
        <begin position="86"/>
        <end position="106"/>
    </location>
</feature>
<evidence type="ECO:0000256" key="1">
    <source>
        <dbReference type="SAM" id="MobiDB-lite"/>
    </source>
</evidence>
<feature type="transmembrane region" description="Helical" evidence="2">
    <location>
        <begin position="174"/>
        <end position="196"/>
    </location>
</feature>
<dbReference type="EMBL" id="SKBN01000049">
    <property type="protein sequence ID" value="TGJ85262.1"/>
    <property type="molecule type" value="Genomic_DNA"/>
</dbReference>
<evidence type="ECO:0000256" key="2">
    <source>
        <dbReference type="SAM" id="Phobius"/>
    </source>
</evidence>
<gene>
    <name evidence="3" type="ORF">E0Z10_g3511</name>
</gene>